<feature type="domain" description="GGDEF" evidence="5">
    <location>
        <begin position="708"/>
        <end position="842"/>
    </location>
</feature>
<name>A0A9X3BQW5_9MYCO</name>
<dbReference type="Pfam" id="PF13188">
    <property type="entry name" value="PAS_8"/>
    <property type="match status" value="1"/>
</dbReference>
<reference evidence="6" key="2">
    <citation type="journal article" date="2022" name="BMC Genomics">
        <title>Comparative genome analysis of mycobacteria focusing on tRNA and non-coding RNA.</title>
        <authorList>
            <person name="Behra P.R.K."/>
            <person name="Pettersson B.M.F."/>
            <person name="Ramesh M."/>
            <person name="Das S."/>
            <person name="Dasgupta S."/>
            <person name="Kirsebom L.A."/>
        </authorList>
    </citation>
    <scope>NUCLEOTIDE SEQUENCE</scope>
    <source>
        <strain evidence="6">DSM 45406</strain>
    </source>
</reference>
<dbReference type="SMART" id="SM00267">
    <property type="entry name" value="GGDEF"/>
    <property type="match status" value="1"/>
</dbReference>
<feature type="domain" description="PAC" evidence="3">
    <location>
        <begin position="624"/>
        <end position="675"/>
    </location>
</feature>
<dbReference type="SMART" id="SM00052">
    <property type="entry name" value="EAL"/>
    <property type="match status" value="1"/>
</dbReference>
<dbReference type="FunFam" id="3.30.70.270:FF:000001">
    <property type="entry name" value="Diguanylate cyclase domain protein"/>
    <property type="match status" value="1"/>
</dbReference>
<evidence type="ECO:0000259" key="4">
    <source>
        <dbReference type="PROSITE" id="PS50883"/>
    </source>
</evidence>
<dbReference type="InterPro" id="IPR000014">
    <property type="entry name" value="PAS"/>
</dbReference>
<sequence>MGPTLRSATYFVAFPVAYALAIIVGRATRLGGGEIALVWPAAAVSTIWVLAAHQRCGPRERAAHLALLTVLTYVVNLFTGAAPLLSAWFVLVNVALSVVTVAVLTHGRREVTLRDPADLGRLVAAIVVGNCCGAVLAAGWFVVVDGDPALQTFAHFAVRNSASALLGVCIWLRVTDITWTRPRVTVLGVVEAVLVGISVVVVFVSAFWLTTGVPMAFITLVPAMWVALRYSTTVSTVFLTAAGIWIITATLLDHGALIVPAHLERALLAQSLVGSLTIVVLALALYRDSRARLISELELARDSADRDSALLGAVLDSIHDSVILTDSDGEVVLQNARAEESGHVDDVISASRHPRVDIRQSERRDVVIEADDSRVIEMTTAPLARQSPMTVVAFRDVTEERRHARELQEARDLFAGVLQAASEQAIVGTDPTGRITVFNIGAERLTGWTAAELVGRRSTDFSSFPEMSARAAELGVAPGLGVFTHNVTPQTAEVREWTFLRRDGSPVAINLAVSEMTDHDGGCMGYIGVATDITERKQAEQALAESEERFRLAFDTAPMGMFMFDVSAEHFGRITRCNQAMADVLGRRPGDLLQMTVTDLDGHESGSDAATLDRLLTLRVGQTFDAETSFRRADGHTVWGLVSASVVAPRGSEPYGICLVEDITARKRVEDELHYLASHDPLTGLANRVLFMGRVDKALADAERTGSDGVGLIFLDLDGFKAVNDTWGHALGDEVLKVVGDRLKSSIGPHDTAARLGGDEFVVLCPRDADAASLRSAAERIRAEMRRPVRLGPGRIYDQLSVSAGVVISQPGCRSETLLQRADKLMYFAKRSGKDCVTMGSEPLEEAALLREMQLTPELGRALDLREFAVHFQPIVDLRTGECVAAEALLRWQHPERGLLAPDAFLSIAEASRFMPAIGRAVLNEACRQAQMWTGSAERSAVHVNVSGRQLEAGDLRADVLNALDVSGLDPHRLVLELTETHAGHIAASIGDDLAALRDLGIRIAIDDVGTGFSGLVKIADLPIDIIKISRQFIAGLPADVRCGAISKAIVGLGRSLDMTVIAEGIERQEQRDLLLEWGCALGQGYLFGKARPGVSGIKLPSSLFHPAEAVSPPQQREEASSMKKIGLMSLVAGALSAAVIGFAGPAQADQTGFGFGGYGYGHHGYGYGYGNDDYPWIHQLFPHVYVPHVDTTVHP</sequence>
<dbReference type="EMBL" id="JACKRN010000569">
    <property type="protein sequence ID" value="MCV7071695.1"/>
    <property type="molecule type" value="Genomic_DNA"/>
</dbReference>
<evidence type="ECO:0000313" key="7">
    <source>
        <dbReference type="EMBL" id="ULP36820.1"/>
    </source>
</evidence>
<feature type="transmembrane region" description="Helical" evidence="1">
    <location>
        <begin position="153"/>
        <end position="172"/>
    </location>
</feature>
<evidence type="ECO:0000313" key="9">
    <source>
        <dbReference type="Proteomes" id="UP001140272"/>
    </source>
</evidence>
<feature type="domain" description="PAS" evidence="2">
    <location>
        <begin position="410"/>
        <end position="456"/>
    </location>
</feature>
<dbReference type="CDD" id="cd01948">
    <property type="entry name" value="EAL"/>
    <property type="match status" value="1"/>
</dbReference>
<dbReference type="PANTHER" id="PTHR44757">
    <property type="entry name" value="DIGUANYLATE CYCLASE DGCP"/>
    <property type="match status" value="1"/>
</dbReference>
<feature type="domain" description="PAS" evidence="2">
    <location>
        <begin position="546"/>
        <end position="593"/>
    </location>
</feature>
<feature type="transmembrane region" description="Helical" evidence="1">
    <location>
        <begin position="87"/>
        <end position="107"/>
    </location>
</feature>
<keyword evidence="1" id="KW-0472">Membrane</keyword>
<feature type="domain" description="PAC" evidence="3">
    <location>
        <begin position="493"/>
        <end position="545"/>
    </location>
</feature>
<dbReference type="RefSeq" id="WP_070356631.1">
    <property type="nucleotide sequence ID" value="NZ_CP092427.2"/>
</dbReference>
<dbReference type="InterPro" id="IPR001610">
    <property type="entry name" value="PAC"/>
</dbReference>
<gene>
    <name evidence="6" type="ORF">H7H73_16125</name>
    <name evidence="7" type="ORF">MJO55_27290</name>
</gene>
<dbReference type="CDD" id="cd01949">
    <property type="entry name" value="GGDEF"/>
    <property type="match status" value="1"/>
</dbReference>
<dbReference type="NCBIfam" id="TIGR00254">
    <property type="entry name" value="GGDEF"/>
    <property type="match status" value="1"/>
</dbReference>
<dbReference type="SUPFAM" id="SSF55073">
    <property type="entry name" value="Nucleotide cyclase"/>
    <property type="match status" value="1"/>
</dbReference>
<evidence type="ECO:0000259" key="5">
    <source>
        <dbReference type="PROSITE" id="PS50887"/>
    </source>
</evidence>
<feature type="transmembrane region" description="Helical" evidence="1">
    <location>
        <begin position="119"/>
        <end position="141"/>
    </location>
</feature>
<evidence type="ECO:0000256" key="1">
    <source>
        <dbReference type="SAM" id="Phobius"/>
    </source>
</evidence>
<dbReference type="SUPFAM" id="SSF141868">
    <property type="entry name" value="EAL domain-like"/>
    <property type="match status" value="1"/>
</dbReference>
<dbReference type="PROSITE" id="PS50112">
    <property type="entry name" value="PAS"/>
    <property type="match status" value="2"/>
</dbReference>
<dbReference type="CDD" id="cd00130">
    <property type="entry name" value="PAS"/>
    <property type="match status" value="2"/>
</dbReference>
<dbReference type="PROSITE" id="PS50113">
    <property type="entry name" value="PAC"/>
    <property type="match status" value="2"/>
</dbReference>
<dbReference type="PANTHER" id="PTHR44757:SF2">
    <property type="entry name" value="BIOFILM ARCHITECTURE MAINTENANCE PROTEIN MBAA"/>
    <property type="match status" value="1"/>
</dbReference>
<dbReference type="InterPro" id="IPR029787">
    <property type="entry name" value="Nucleotide_cyclase"/>
</dbReference>
<dbReference type="Pfam" id="PF00563">
    <property type="entry name" value="EAL"/>
    <property type="match status" value="1"/>
</dbReference>
<feature type="transmembrane region" description="Helical" evidence="1">
    <location>
        <begin position="184"/>
        <end position="207"/>
    </location>
</feature>
<dbReference type="InterPro" id="IPR000160">
    <property type="entry name" value="GGDEF_dom"/>
</dbReference>
<proteinExistence type="predicted"/>
<feature type="transmembrane region" description="Helical" evidence="1">
    <location>
        <begin position="267"/>
        <end position="286"/>
    </location>
</feature>
<dbReference type="Gene3D" id="3.30.70.270">
    <property type="match status" value="1"/>
</dbReference>
<evidence type="ECO:0000259" key="3">
    <source>
        <dbReference type="PROSITE" id="PS50113"/>
    </source>
</evidence>
<dbReference type="InterPro" id="IPR052155">
    <property type="entry name" value="Biofilm_reg_signaling"/>
</dbReference>
<feature type="transmembrane region" description="Helical" evidence="1">
    <location>
        <begin position="7"/>
        <end position="24"/>
    </location>
</feature>
<dbReference type="PROSITE" id="PS50883">
    <property type="entry name" value="EAL"/>
    <property type="match status" value="1"/>
</dbReference>
<dbReference type="PROSITE" id="PS50887">
    <property type="entry name" value="GGDEF"/>
    <property type="match status" value="1"/>
</dbReference>
<dbReference type="Proteomes" id="UP001140272">
    <property type="component" value="Unassembled WGS sequence"/>
</dbReference>
<protein>
    <submittedName>
        <fullName evidence="6">EAL domain-containing protein</fullName>
    </submittedName>
</protein>
<keyword evidence="8" id="KW-1185">Reference proteome</keyword>
<dbReference type="InterPro" id="IPR035919">
    <property type="entry name" value="EAL_sf"/>
</dbReference>
<dbReference type="Pfam" id="PF00990">
    <property type="entry name" value="GGDEF"/>
    <property type="match status" value="1"/>
</dbReference>
<dbReference type="Gene3D" id="3.30.450.20">
    <property type="entry name" value="PAS domain"/>
    <property type="match status" value="2"/>
</dbReference>
<reference evidence="7" key="3">
    <citation type="submission" date="2022-08" db="EMBL/GenBank/DDBJ databases">
        <title>Whole genome sequencing of non-tuberculosis mycobacteria type-strains.</title>
        <authorList>
            <person name="Igarashi Y."/>
            <person name="Osugi A."/>
            <person name="Mitarai S."/>
        </authorList>
    </citation>
    <scope>NUCLEOTIDE SEQUENCE</scope>
    <source>
        <strain evidence="7">JCM 16372</strain>
    </source>
</reference>
<dbReference type="SMART" id="SM00086">
    <property type="entry name" value="PAC"/>
    <property type="match status" value="2"/>
</dbReference>
<evidence type="ECO:0000313" key="6">
    <source>
        <dbReference type="EMBL" id="MCV7071695.1"/>
    </source>
</evidence>
<dbReference type="SMART" id="SM00091">
    <property type="entry name" value="PAS"/>
    <property type="match status" value="3"/>
</dbReference>
<dbReference type="InterPro" id="IPR035965">
    <property type="entry name" value="PAS-like_dom_sf"/>
</dbReference>
<dbReference type="AlphaFoldDB" id="A0A9X3BQW5"/>
<dbReference type="SUPFAM" id="SSF55785">
    <property type="entry name" value="PYP-like sensor domain (PAS domain)"/>
    <property type="match status" value="2"/>
</dbReference>
<reference evidence="6" key="1">
    <citation type="submission" date="2020-07" db="EMBL/GenBank/DDBJ databases">
        <authorList>
            <person name="Pettersson B.M.F."/>
            <person name="Behra P.R.K."/>
            <person name="Ramesh M."/>
            <person name="Das S."/>
            <person name="Dasgupta S."/>
            <person name="Kirsebom L.A."/>
        </authorList>
    </citation>
    <scope>NUCLEOTIDE SEQUENCE</scope>
    <source>
        <strain evidence="6">DSM 45406</strain>
    </source>
</reference>
<dbReference type="Gene3D" id="3.20.20.450">
    <property type="entry name" value="EAL domain"/>
    <property type="match status" value="1"/>
</dbReference>
<dbReference type="InterPro" id="IPR001633">
    <property type="entry name" value="EAL_dom"/>
</dbReference>
<feature type="transmembrane region" description="Helical" evidence="1">
    <location>
        <begin position="30"/>
        <end position="50"/>
    </location>
</feature>
<organism evidence="6 9">
    <name type="scientific">Mycolicibacterium rufum</name>
    <dbReference type="NCBI Taxonomy" id="318424"/>
    <lineage>
        <taxon>Bacteria</taxon>
        <taxon>Bacillati</taxon>
        <taxon>Actinomycetota</taxon>
        <taxon>Actinomycetes</taxon>
        <taxon>Mycobacteriales</taxon>
        <taxon>Mycobacteriaceae</taxon>
        <taxon>Mycolicibacterium</taxon>
    </lineage>
</organism>
<accession>A0A9X3BQW5</accession>
<feature type="domain" description="EAL" evidence="4">
    <location>
        <begin position="852"/>
        <end position="1105"/>
    </location>
</feature>
<keyword evidence="1" id="KW-0812">Transmembrane</keyword>
<dbReference type="InterPro" id="IPR043128">
    <property type="entry name" value="Rev_trsase/Diguanyl_cyclase"/>
</dbReference>
<dbReference type="EMBL" id="CP092427">
    <property type="protein sequence ID" value="ULP36820.1"/>
    <property type="molecule type" value="Genomic_DNA"/>
</dbReference>
<feature type="transmembrane region" description="Helical" evidence="1">
    <location>
        <begin position="62"/>
        <end position="81"/>
    </location>
</feature>
<dbReference type="NCBIfam" id="TIGR00229">
    <property type="entry name" value="sensory_box"/>
    <property type="match status" value="2"/>
</dbReference>
<keyword evidence="1" id="KW-1133">Transmembrane helix</keyword>
<evidence type="ECO:0000259" key="2">
    <source>
        <dbReference type="PROSITE" id="PS50112"/>
    </source>
</evidence>
<dbReference type="InterPro" id="IPR000700">
    <property type="entry name" value="PAS-assoc_C"/>
</dbReference>
<evidence type="ECO:0000313" key="8">
    <source>
        <dbReference type="Proteomes" id="UP001055159"/>
    </source>
</evidence>
<dbReference type="Pfam" id="PF13426">
    <property type="entry name" value="PAS_9"/>
    <property type="match status" value="1"/>
</dbReference>
<dbReference type="Proteomes" id="UP001055159">
    <property type="component" value="Chromosome"/>
</dbReference>